<keyword evidence="2" id="KW-1185">Reference proteome</keyword>
<dbReference type="EnsemblMetazoa" id="GPAI037189-RA">
    <property type="protein sequence ID" value="GPAI037189-PA"/>
    <property type="gene ID" value="GPAI037189"/>
</dbReference>
<dbReference type="AlphaFoldDB" id="A0A1B0A817"/>
<dbReference type="Proteomes" id="UP000092445">
    <property type="component" value="Unassembled WGS sequence"/>
</dbReference>
<evidence type="ECO:0000313" key="2">
    <source>
        <dbReference type="Proteomes" id="UP000092445"/>
    </source>
</evidence>
<name>A0A1B0A817_GLOPL</name>
<protein>
    <submittedName>
        <fullName evidence="1">Uncharacterized protein</fullName>
    </submittedName>
</protein>
<proteinExistence type="predicted"/>
<organism evidence="1 2">
    <name type="scientific">Glossina pallidipes</name>
    <name type="common">Tsetse fly</name>
    <dbReference type="NCBI Taxonomy" id="7398"/>
    <lineage>
        <taxon>Eukaryota</taxon>
        <taxon>Metazoa</taxon>
        <taxon>Ecdysozoa</taxon>
        <taxon>Arthropoda</taxon>
        <taxon>Hexapoda</taxon>
        <taxon>Insecta</taxon>
        <taxon>Pterygota</taxon>
        <taxon>Neoptera</taxon>
        <taxon>Endopterygota</taxon>
        <taxon>Diptera</taxon>
        <taxon>Brachycera</taxon>
        <taxon>Muscomorpha</taxon>
        <taxon>Hippoboscoidea</taxon>
        <taxon>Glossinidae</taxon>
        <taxon>Glossina</taxon>
    </lineage>
</organism>
<sequence length="117" mass="13325">MNSLTIQRECHYSHQTTSRSRAVSIVNTQIQIRNLLLEVKSETKVIKLYLLTFTAELAKKNENPTPIGVEIMCIGVGPSFVGTPMEMEIAVGQQAANQKQQTYTFTYERFRVLYLLI</sequence>
<reference evidence="2" key="1">
    <citation type="submission" date="2014-03" db="EMBL/GenBank/DDBJ databases">
        <authorList>
            <person name="Aksoy S."/>
            <person name="Warren W."/>
            <person name="Wilson R.K."/>
        </authorList>
    </citation>
    <scope>NUCLEOTIDE SEQUENCE [LARGE SCALE GENOMIC DNA]</scope>
    <source>
        <strain evidence="2">IAEA</strain>
    </source>
</reference>
<reference evidence="1" key="2">
    <citation type="submission" date="2020-05" db="UniProtKB">
        <authorList>
            <consortium name="EnsemblMetazoa"/>
        </authorList>
    </citation>
    <scope>IDENTIFICATION</scope>
    <source>
        <strain evidence="1">IAEA</strain>
    </source>
</reference>
<dbReference type="VEuPathDB" id="VectorBase:GPAI037189"/>
<accession>A0A1B0A817</accession>
<evidence type="ECO:0000313" key="1">
    <source>
        <dbReference type="EnsemblMetazoa" id="GPAI037189-PA"/>
    </source>
</evidence>